<dbReference type="InterPro" id="IPR015421">
    <property type="entry name" value="PyrdxlP-dep_Trfase_major"/>
</dbReference>
<evidence type="ECO:0000313" key="6">
    <source>
        <dbReference type="Proteomes" id="UP000556869"/>
    </source>
</evidence>
<dbReference type="Proteomes" id="UP000556869">
    <property type="component" value="Unassembled WGS sequence"/>
</dbReference>
<reference evidence="5 6" key="1">
    <citation type="submission" date="2020-03" db="EMBL/GenBank/DDBJ databases">
        <title>Genomic Encyclopedia of Type Strains, Phase IV (KMG-IV): sequencing the most valuable type-strain genomes for metagenomic binning, comparative biology and taxonomic classification.</title>
        <authorList>
            <person name="Goeker M."/>
        </authorList>
    </citation>
    <scope>NUCLEOTIDE SEQUENCE [LARGE SCALE GENOMIC DNA]</scope>
    <source>
        <strain evidence="5 6">DSM 18888</strain>
    </source>
</reference>
<dbReference type="EMBL" id="JAATJD010000001">
    <property type="protein sequence ID" value="NJB74195.1"/>
    <property type="molecule type" value="Genomic_DNA"/>
</dbReference>
<dbReference type="NCBIfam" id="NF005685">
    <property type="entry name" value="PRK07483.1"/>
    <property type="match status" value="1"/>
</dbReference>
<dbReference type="InterPro" id="IPR005814">
    <property type="entry name" value="Aminotrans_3"/>
</dbReference>
<feature type="compositionally biased region" description="Polar residues" evidence="4">
    <location>
        <begin position="1"/>
        <end position="13"/>
    </location>
</feature>
<keyword evidence="2 3" id="KW-0663">Pyridoxal phosphate</keyword>
<protein>
    <submittedName>
        <fullName evidence="5">Adenosylmethionine-8-amino-7-oxononanoate aminotransferase</fullName>
    </submittedName>
</protein>
<keyword evidence="5" id="KW-0032">Aminotransferase</keyword>
<evidence type="ECO:0000256" key="1">
    <source>
        <dbReference type="ARBA" id="ARBA00008954"/>
    </source>
</evidence>
<gene>
    <name evidence="5" type="ORF">GGR96_001267</name>
</gene>
<dbReference type="CDD" id="cd00610">
    <property type="entry name" value="OAT_like"/>
    <property type="match status" value="1"/>
</dbReference>
<dbReference type="Gene3D" id="3.90.1150.10">
    <property type="entry name" value="Aspartate Aminotransferase, domain 1"/>
    <property type="match status" value="1"/>
</dbReference>
<dbReference type="GO" id="GO:0008483">
    <property type="term" value="F:transaminase activity"/>
    <property type="evidence" value="ECO:0007669"/>
    <property type="project" value="UniProtKB-KW"/>
</dbReference>
<dbReference type="Gene3D" id="3.40.640.10">
    <property type="entry name" value="Type I PLP-dependent aspartate aminotransferase-like (Major domain)"/>
    <property type="match status" value="1"/>
</dbReference>
<keyword evidence="6" id="KW-1185">Reference proteome</keyword>
<keyword evidence="5" id="KW-0808">Transferase</keyword>
<feature type="region of interest" description="Disordered" evidence="4">
    <location>
        <begin position="1"/>
        <end position="20"/>
    </location>
</feature>
<accession>A0ABX0WXW6</accession>
<comment type="similarity">
    <text evidence="1 3">Belongs to the class-III pyridoxal-phosphate-dependent aminotransferase family.</text>
</comment>
<evidence type="ECO:0000256" key="2">
    <source>
        <dbReference type="ARBA" id="ARBA00022898"/>
    </source>
</evidence>
<comment type="caution">
    <text evidence="5">The sequence shown here is derived from an EMBL/GenBank/DDBJ whole genome shotgun (WGS) entry which is preliminary data.</text>
</comment>
<organism evidence="5 6">
    <name type="scientific">Thalassospira tepidiphila</name>
    <dbReference type="NCBI Taxonomy" id="393657"/>
    <lineage>
        <taxon>Bacteria</taxon>
        <taxon>Pseudomonadati</taxon>
        <taxon>Pseudomonadota</taxon>
        <taxon>Alphaproteobacteria</taxon>
        <taxon>Rhodospirillales</taxon>
        <taxon>Thalassospiraceae</taxon>
        <taxon>Thalassospira</taxon>
    </lineage>
</organism>
<dbReference type="Pfam" id="PF00202">
    <property type="entry name" value="Aminotran_3"/>
    <property type="match status" value="1"/>
</dbReference>
<sequence length="462" mass="49249">MTNASNSAQSSAPVPNAGTRVLHRTSTSIPPRAVRGEGIYIFDQNGKSYLDACGGAAVSCLGHSDPDVRAAMHAQIDQIAYAHSGFFSSDAMEELADELVASAPEGIDKVYFVSGGSEATEAALKMARQYFLEIGQPDRKYVIARRQSYHGNTLGALSVGGNMWRRKQFEPLLITASHIAPVYQYRDQRDDETPEAYGLRVANELETAILELGAESVAAFVAEPVVGATVGALAPVPGYFKRVREICDQYGVLLILDEVMCGMGRTGTLHAIEQEGISGDLQTIAKGLGAGYQPIGAVLVSKKINDAIANGSGFFQHGHTYQGHATACAAALATQRAIKERNLLTNVVKQGENLVAALEAKLGQHPFVGDIRGRGLFRGVELVADRETKDPFDPTLKINAKIKKAAFALGLMAYPMGGTIDGVRGDHVLFAPAFIIDENDVAKIVDLFAGALDDVFKAEGLA</sequence>
<dbReference type="RefSeq" id="WP_064779561.1">
    <property type="nucleotide sequence ID" value="NZ_BAAAEQ010000001.1"/>
</dbReference>
<dbReference type="PANTHER" id="PTHR43094:SF1">
    <property type="entry name" value="AMINOTRANSFERASE CLASS-III"/>
    <property type="match status" value="1"/>
</dbReference>
<dbReference type="SUPFAM" id="SSF53383">
    <property type="entry name" value="PLP-dependent transferases"/>
    <property type="match status" value="1"/>
</dbReference>
<dbReference type="InterPro" id="IPR015424">
    <property type="entry name" value="PyrdxlP-dep_Trfase"/>
</dbReference>
<dbReference type="PANTHER" id="PTHR43094">
    <property type="entry name" value="AMINOTRANSFERASE"/>
    <property type="match status" value="1"/>
</dbReference>
<evidence type="ECO:0000256" key="3">
    <source>
        <dbReference type="RuleBase" id="RU003560"/>
    </source>
</evidence>
<evidence type="ECO:0000313" key="5">
    <source>
        <dbReference type="EMBL" id="NJB74195.1"/>
    </source>
</evidence>
<proteinExistence type="inferred from homology"/>
<evidence type="ECO:0000256" key="4">
    <source>
        <dbReference type="SAM" id="MobiDB-lite"/>
    </source>
</evidence>
<dbReference type="InterPro" id="IPR015422">
    <property type="entry name" value="PyrdxlP-dep_Trfase_small"/>
</dbReference>
<name>A0ABX0WXW6_9PROT</name>